<dbReference type="InterPro" id="IPR040843">
    <property type="entry name" value="RAMA"/>
</dbReference>
<dbReference type="Pfam" id="PF18755">
    <property type="entry name" value="RAMA"/>
    <property type="match status" value="1"/>
</dbReference>
<sequence>MPIFELEEKTLVPFRQQAIGAGVYEAEIEDLLWDNLEELTGDNLFRVARQPVLPLGRPDVIALDPTGRVVVIEVKRDVDRNQLAQALEYAGWARNVGLDELAQRYHGGPQSFWEDWMEFTDSEVPRLIVRDPRLVLVARNFEPRTYEALEFLLQHNLPIKLLKLAFYIDDAEGGRRFLNVEWESEPEVSAPVLPAAAPAASAVLVVAAEPGTRDFREVTLTEVAESVSTPAQLIWNRPKKGEKHEATLLANGKIRLSDGREFGSPSGAAMGAADVVSYDGWYAWRLATDGRTLNQIRQAIAHPATPGDNGSGTLHGPDLQLNFAN</sequence>
<evidence type="ECO:0000259" key="2">
    <source>
        <dbReference type="Pfam" id="PF18755"/>
    </source>
</evidence>
<dbReference type="InterPro" id="IPR011856">
    <property type="entry name" value="tRNA_endonuc-like_dom_sf"/>
</dbReference>
<reference evidence="4" key="1">
    <citation type="journal article" date="2019" name="Int. J. Syst. Evol. Microbiol.">
        <title>The Global Catalogue of Microorganisms (GCM) 10K type strain sequencing project: providing services to taxonomists for standard genome sequencing and annotation.</title>
        <authorList>
            <consortium name="The Broad Institute Genomics Platform"/>
            <consortium name="The Broad Institute Genome Sequencing Center for Infectious Disease"/>
            <person name="Wu L."/>
            <person name="Ma J."/>
        </authorList>
    </citation>
    <scope>NUCLEOTIDE SEQUENCE [LARGE SCALE GENOMIC DNA]</scope>
    <source>
        <strain evidence="4">JCM 12165</strain>
    </source>
</reference>
<feature type="domain" description="RAMA" evidence="2">
    <location>
        <begin position="211"/>
        <end position="301"/>
    </location>
</feature>
<keyword evidence="4" id="KW-1185">Reference proteome</keyword>
<organism evidence="3 4">
    <name type="scientific">Pseudonocardia aurantiaca</name>
    <dbReference type="NCBI Taxonomy" id="75290"/>
    <lineage>
        <taxon>Bacteria</taxon>
        <taxon>Bacillati</taxon>
        <taxon>Actinomycetota</taxon>
        <taxon>Actinomycetes</taxon>
        <taxon>Pseudonocardiales</taxon>
        <taxon>Pseudonocardiaceae</taxon>
        <taxon>Pseudonocardia</taxon>
    </lineage>
</organism>
<evidence type="ECO:0000313" key="4">
    <source>
        <dbReference type="Proteomes" id="UP001597145"/>
    </source>
</evidence>
<name>A0ABW4FYS8_9PSEU</name>
<dbReference type="Gene3D" id="3.40.1350.10">
    <property type="match status" value="1"/>
</dbReference>
<evidence type="ECO:0000313" key="3">
    <source>
        <dbReference type="EMBL" id="MFD1535288.1"/>
    </source>
</evidence>
<evidence type="ECO:0000256" key="1">
    <source>
        <dbReference type="SAM" id="MobiDB-lite"/>
    </source>
</evidence>
<accession>A0ABW4FYS8</accession>
<dbReference type="Proteomes" id="UP001597145">
    <property type="component" value="Unassembled WGS sequence"/>
</dbReference>
<dbReference type="EMBL" id="JBHUCP010000052">
    <property type="protein sequence ID" value="MFD1535288.1"/>
    <property type="molecule type" value="Genomic_DNA"/>
</dbReference>
<dbReference type="RefSeq" id="WP_343981437.1">
    <property type="nucleotide sequence ID" value="NZ_BAAAJG010000014.1"/>
</dbReference>
<gene>
    <name evidence="3" type="ORF">ACFSCY_38375</name>
</gene>
<protein>
    <recommendedName>
        <fullName evidence="2">RAMA domain-containing protein</fullName>
    </recommendedName>
</protein>
<feature type="region of interest" description="Disordered" evidence="1">
    <location>
        <begin position="302"/>
        <end position="325"/>
    </location>
</feature>
<proteinExistence type="predicted"/>
<comment type="caution">
    <text evidence="3">The sequence shown here is derived from an EMBL/GenBank/DDBJ whole genome shotgun (WGS) entry which is preliminary data.</text>
</comment>